<reference evidence="2 3" key="1">
    <citation type="submission" date="2017-11" db="EMBL/GenBank/DDBJ databases">
        <title>Complete genome sequence of Sphingomonas sp. Strain Cra20, a psychrotolerant potential plant growth promoting rhizobacteria.</title>
        <authorList>
            <person name="Luo Y."/>
        </authorList>
    </citation>
    <scope>NUCLEOTIDE SEQUENCE [LARGE SCALE GENOMIC DNA]</scope>
    <source>
        <strain evidence="2 3">Cra20</strain>
    </source>
</reference>
<evidence type="ECO:0000259" key="1">
    <source>
        <dbReference type="Pfam" id="PF02698"/>
    </source>
</evidence>
<organism evidence="2 3">
    <name type="scientific">Sphingomonas psychrotolerans</name>
    <dbReference type="NCBI Taxonomy" id="1327635"/>
    <lineage>
        <taxon>Bacteria</taxon>
        <taxon>Pseudomonadati</taxon>
        <taxon>Pseudomonadota</taxon>
        <taxon>Alphaproteobacteria</taxon>
        <taxon>Sphingomonadales</taxon>
        <taxon>Sphingomonadaceae</taxon>
        <taxon>Sphingomonas</taxon>
    </lineage>
</organism>
<dbReference type="OrthoDB" id="9812311at2"/>
<keyword evidence="3" id="KW-1185">Reference proteome</keyword>
<dbReference type="InterPro" id="IPR051599">
    <property type="entry name" value="Cell_Envelope_Assoc"/>
</dbReference>
<protein>
    <recommendedName>
        <fullName evidence="1">DUF218 domain-containing protein</fullName>
    </recommendedName>
</protein>
<dbReference type="PANTHER" id="PTHR30336">
    <property type="entry name" value="INNER MEMBRANE PROTEIN, PROBABLE PERMEASE"/>
    <property type="match status" value="1"/>
</dbReference>
<gene>
    <name evidence="2" type="ORF">CVN68_14610</name>
</gene>
<feature type="domain" description="DUF218" evidence="1">
    <location>
        <begin position="34"/>
        <end position="142"/>
    </location>
</feature>
<dbReference type="GO" id="GO:0043164">
    <property type="term" value="P:Gram-negative-bacterium-type cell wall biogenesis"/>
    <property type="evidence" value="ECO:0007669"/>
    <property type="project" value="TreeGrafter"/>
</dbReference>
<dbReference type="Proteomes" id="UP000229081">
    <property type="component" value="Chromosome"/>
</dbReference>
<dbReference type="CDD" id="cd06259">
    <property type="entry name" value="YdcF-like"/>
    <property type="match status" value="1"/>
</dbReference>
<name>A0A2K8MJ61_9SPHN</name>
<dbReference type="EMBL" id="CP024923">
    <property type="protein sequence ID" value="ATY33044.1"/>
    <property type="molecule type" value="Genomic_DNA"/>
</dbReference>
<dbReference type="GO" id="GO:0000270">
    <property type="term" value="P:peptidoglycan metabolic process"/>
    <property type="evidence" value="ECO:0007669"/>
    <property type="project" value="TreeGrafter"/>
</dbReference>
<evidence type="ECO:0000313" key="2">
    <source>
        <dbReference type="EMBL" id="ATY33044.1"/>
    </source>
</evidence>
<dbReference type="AlphaFoldDB" id="A0A2K8MJ61"/>
<dbReference type="GO" id="GO:0005886">
    <property type="term" value="C:plasma membrane"/>
    <property type="evidence" value="ECO:0007669"/>
    <property type="project" value="TreeGrafter"/>
</dbReference>
<dbReference type="InterPro" id="IPR003848">
    <property type="entry name" value="DUF218"/>
</dbReference>
<dbReference type="KEGG" id="sphc:CVN68_14610"/>
<evidence type="ECO:0000313" key="3">
    <source>
        <dbReference type="Proteomes" id="UP000229081"/>
    </source>
</evidence>
<accession>A0A2K8MJ61</accession>
<dbReference type="PANTHER" id="PTHR30336:SF4">
    <property type="entry name" value="ENVELOPE BIOGENESIS FACTOR ELYC"/>
    <property type="match status" value="1"/>
</dbReference>
<dbReference type="RefSeq" id="WP_100282849.1">
    <property type="nucleotide sequence ID" value="NZ_CP024923.1"/>
</dbReference>
<sequence>MIWRIGLLLLLAWALGFALFLFSLGKPLDGRKTDAIVVLTGGGGRIDRGLAVLRAGDAKRMLVSGVDPDVRPVELAVQFKIDRQLMACCIDLGWQAVDTRSNADETAKWVQRHGFKSVRLVTTDWHMPRARMELRSTLGGDVEVVGDAVRSGPNSPGWRVLFREYHKFLVRRIALWIGAG</sequence>
<proteinExistence type="predicted"/>
<dbReference type="Pfam" id="PF02698">
    <property type="entry name" value="DUF218"/>
    <property type="match status" value="1"/>
</dbReference>